<dbReference type="EMBL" id="NMUH01000026">
    <property type="protein sequence ID" value="MQL68978.1"/>
    <property type="molecule type" value="Genomic_DNA"/>
</dbReference>
<keyword evidence="3" id="KW-1185">Reference proteome</keyword>
<feature type="region of interest" description="Disordered" evidence="1">
    <location>
        <begin position="52"/>
        <end position="78"/>
    </location>
</feature>
<evidence type="ECO:0000256" key="1">
    <source>
        <dbReference type="SAM" id="MobiDB-lite"/>
    </source>
</evidence>
<reference evidence="2" key="1">
    <citation type="submission" date="2017-07" db="EMBL/GenBank/DDBJ databases">
        <title>Taro Niue Genome Assembly and Annotation.</title>
        <authorList>
            <person name="Atibalentja N."/>
            <person name="Keating K."/>
            <person name="Fields C.J."/>
        </authorList>
    </citation>
    <scope>NUCLEOTIDE SEQUENCE</scope>
    <source>
        <strain evidence="2">Niue_2</strain>
        <tissue evidence="2">Leaf</tissue>
    </source>
</reference>
<accession>A0A843TAH8</accession>
<name>A0A843TAH8_COLES</name>
<sequence length="78" mass="8617">MGEKGAGGETPANRDFAWRRVNLKDWGVSDRGGSGESGRIESNPLLDLEILDPNAEETSPEDSSRLPISRSYDYWFTG</sequence>
<organism evidence="2 3">
    <name type="scientific">Colocasia esculenta</name>
    <name type="common">Wild taro</name>
    <name type="synonym">Arum esculentum</name>
    <dbReference type="NCBI Taxonomy" id="4460"/>
    <lineage>
        <taxon>Eukaryota</taxon>
        <taxon>Viridiplantae</taxon>
        <taxon>Streptophyta</taxon>
        <taxon>Embryophyta</taxon>
        <taxon>Tracheophyta</taxon>
        <taxon>Spermatophyta</taxon>
        <taxon>Magnoliopsida</taxon>
        <taxon>Liliopsida</taxon>
        <taxon>Araceae</taxon>
        <taxon>Aroideae</taxon>
        <taxon>Colocasieae</taxon>
        <taxon>Colocasia</taxon>
    </lineage>
</organism>
<dbReference type="AlphaFoldDB" id="A0A843TAH8"/>
<evidence type="ECO:0000313" key="3">
    <source>
        <dbReference type="Proteomes" id="UP000652761"/>
    </source>
</evidence>
<feature type="region of interest" description="Disordered" evidence="1">
    <location>
        <begin position="27"/>
        <end position="46"/>
    </location>
</feature>
<protein>
    <submittedName>
        <fullName evidence="2">Uncharacterized protein</fullName>
    </submittedName>
</protein>
<dbReference type="Proteomes" id="UP000652761">
    <property type="component" value="Unassembled WGS sequence"/>
</dbReference>
<proteinExistence type="predicted"/>
<comment type="caution">
    <text evidence="2">The sequence shown here is derived from an EMBL/GenBank/DDBJ whole genome shotgun (WGS) entry which is preliminary data.</text>
</comment>
<evidence type="ECO:0000313" key="2">
    <source>
        <dbReference type="EMBL" id="MQL68978.1"/>
    </source>
</evidence>
<gene>
    <name evidence="2" type="ORF">Taro_001255</name>
</gene>